<evidence type="ECO:0000313" key="3">
    <source>
        <dbReference type="Proteomes" id="UP000247233"/>
    </source>
</evidence>
<dbReference type="Proteomes" id="UP000247233">
    <property type="component" value="Unassembled WGS sequence"/>
</dbReference>
<dbReference type="InterPro" id="IPR036282">
    <property type="entry name" value="Glutathione-S-Trfase_C_sf"/>
</dbReference>
<dbReference type="GeneID" id="37067798"/>
<comment type="caution">
    <text evidence="2">The sequence shown here is derived from an EMBL/GenBank/DDBJ whole genome shotgun (WGS) entry which is preliminary data.</text>
</comment>
<accession>A0A317V185</accession>
<dbReference type="InterPro" id="IPR010987">
    <property type="entry name" value="Glutathione-S-Trfase_C-like"/>
</dbReference>
<dbReference type="EMBL" id="MSFL01000041">
    <property type="protein sequence ID" value="PWY67151.1"/>
    <property type="molecule type" value="Genomic_DNA"/>
</dbReference>
<dbReference type="VEuPathDB" id="FungiDB:BO70DRAFT_382964"/>
<sequence length="292" mass="33082">MSTNPTTDPSPISAVTNVPTVYGRGTCPWCLKEGYCPCNVPLSLPPVEPLADEDPRRLPVIYMLDPETKLSPVVRWFIWECGGIKVYAIQVKEPRGDKPLLEELACKSVSPTVSGVDPRIHGPRKPLDWYKAEESYPDNQYIFFEGICEFIHASSLSCVPLWGRSEEEKKAIQDRIFAVGQILIQHLEWCASTDRNPFWQPSPTVAAVFNGLQWMEDILRQSSYLCGATMTAADIFAAGCICNYRSLCEDIKLHKQYPRTAAWLQHMYDRPGRAKAAKPFVWSQWNIINVEE</sequence>
<evidence type="ECO:0000313" key="2">
    <source>
        <dbReference type="EMBL" id="PWY67151.1"/>
    </source>
</evidence>
<name>A0A317V185_9EURO</name>
<evidence type="ECO:0000259" key="1">
    <source>
        <dbReference type="PROSITE" id="PS50405"/>
    </source>
</evidence>
<dbReference type="Pfam" id="PF13410">
    <property type="entry name" value="GST_C_2"/>
    <property type="match status" value="1"/>
</dbReference>
<dbReference type="PROSITE" id="PS50405">
    <property type="entry name" value="GST_CTER"/>
    <property type="match status" value="1"/>
</dbReference>
<dbReference type="AlphaFoldDB" id="A0A317V185"/>
<dbReference type="Gene3D" id="1.20.1050.10">
    <property type="match status" value="1"/>
</dbReference>
<dbReference type="RefSeq" id="XP_025394939.1">
    <property type="nucleotide sequence ID" value="XM_025545561.1"/>
</dbReference>
<dbReference type="OrthoDB" id="2309723at2759"/>
<protein>
    <recommendedName>
        <fullName evidence="1">GST C-terminal domain-containing protein</fullName>
    </recommendedName>
</protein>
<proteinExistence type="predicted"/>
<dbReference type="SUPFAM" id="SSF47616">
    <property type="entry name" value="GST C-terminal domain-like"/>
    <property type="match status" value="1"/>
</dbReference>
<feature type="domain" description="GST C-terminal" evidence="1">
    <location>
        <begin position="166"/>
        <end position="292"/>
    </location>
</feature>
<gene>
    <name evidence="2" type="ORF">BO70DRAFT_382964</name>
</gene>
<organism evidence="2 3">
    <name type="scientific">Aspergillus heteromorphus CBS 117.55</name>
    <dbReference type="NCBI Taxonomy" id="1448321"/>
    <lineage>
        <taxon>Eukaryota</taxon>
        <taxon>Fungi</taxon>
        <taxon>Dikarya</taxon>
        <taxon>Ascomycota</taxon>
        <taxon>Pezizomycotina</taxon>
        <taxon>Eurotiomycetes</taxon>
        <taxon>Eurotiomycetidae</taxon>
        <taxon>Eurotiales</taxon>
        <taxon>Aspergillaceae</taxon>
        <taxon>Aspergillus</taxon>
        <taxon>Aspergillus subgen. Circumdati</taxon>
    </lineage>
</organism>
<reference evidence="2 3" key="1">
    <citation type="submission" date="2016-12" db="EMBL/GenBank/DDBJ databases">
        <title>The genomes of Aspergillus section Nigri reveals drivers in fungal speciation.</title>
        <authorList>
            <consortium name="DOE Joint Genome Institute"/>
            <person name="Vesth T.C."/>
            <person name="Nybo J."/>
            <person name="Theobald S."/>
            <person name="Brandl J."/>
            <person name="Frisvad J.C."/>
            <person name="Nielsen K.F."/>
            <person name="Lyhne E.K."/>
            <person name="Kogle M.E."/>
            <person name="Kuo A."/>
            <person name="Riley R."/>
            <person name="Clum A."/>
            <person name="Nolan M."/>
            <person name="Lipzen A."/>
            <person name="Salamov A."/>
            <person name="Henrissat B."/>
            <person name="Wiebenga A."/>
            <person name="De Vries R.P."/>
            <person name="Grigoriev I.V."/>
            <person name="Mortensen U.H."/>
            <person name="Andersen M.R."/>
            <person name="Baker S.E."/>
        </authorList>
    </citation>
    <scope>NUCLEOTIDE SEQUENCE [LARGE SCALE GENOMIC DNA]</scope>
    <source>
        <strain evidence="2 3">CBS 117.55</strain>
    </source>
</reference>
<keyword evidence="3" id="KW-1185">Reference proteome</keyword>